<keyword evidence="1" id="KW-0472">Membrane</keyword>
<comment type="caution">
    <text evidence="2">The sequence shown here is derived from an EMBL/GenBank/DDBJ whole genome shotgun (WGS) entry which is preliminary data.</text>
</comment>
<gene>
    <name evidence="2" type="ORF">EDD77_104103</name>
</gene>
<feature type="transmembrane region" description="Helical" evidence="1">
    <location>
        <begin position="90"/>
        <end position="108"/>
    </location>
</feature>
<dbReference type="AlphaFoldDB" id="A0A4R1R440"/>
<dbReference type="PANTHER" id="PTHR38454:SF1">
    <property type="entry name" value="INTEGRAL MEMBRANE PROTEIN"/>
    <property type="match status" value="1"/>
</dbReference>
<keyword evidence="1" id="KW-0812">Transmembrane</keyword>
<proteinExistence type="predicted"/>
<feature type="transmembrane region" description="Helical" evidence="1">
    <location>
        <begin position="360"/>
        <end position="380"/>
    </location>
</feature>
<sequence length="847" mass="90574">MNSPSLSSRHPTALRLRRLCPVLSAALVPVVLLAGLYATRGVAPFGPNSLFFGDMDGQYSHFLADFSELFGRGLFYTWHKALGGEALSWAAYYLFSPFNFLVLLFPTAQMPTAVTLLTLAKAGCAGLSMNLFLRRRVGGWLPVPLSWAWALSGYLLGFSQNIMWMDALIALPLIAWGIRRILDGRSPWLYLLSLAAGIFCCYYIGWMLCLYSLLYFLFGLAGGSAAGHKGRAAGRFALASLLAGGLNAWMLLPVAKALGQGKAQAAMEWGFSTNFSFPQLLGQLFAGAYPAGQDTNTLPLIFCGTLPLVLAALFFLRPGPLRPKLAGGGLMVCLLCSFWLRAPDLVWHGFQSPSWFNYRYSFLFIFTLLELAALGGKGLAEHLSTIRRWAAPDLVALLLAAGWWLELVPGWAAALALCCLAAAVLLLTIPRRRAAALLAALCLTAELAANGWAALEAFEPFPSTLPQLTEQWQATVNEYSGQDPSARMQLAEGGQNTPFLLNYNGLSHYSSSYSEATYELMRALGCSGTSGWMSWADGLTQSTASLLGLRWQLGGTASGQWQQQGDVWENPCALPLVTAAAGTDSARLALDRPFDNLNQVYNTLLGEDAAILHSIETEPSVQGMEAGADGLHYTVTGENAALRFSLTAPVSGVLYASFPVYDQYCGADVLVDGEAAGQTLLQQSNGTLCLGSVQAGQTVTVELHPQADTLSLGGWSFAVEDSRALADACARLQQQGLQVETFAPGLVRGTIQVPQGCTTLFTSIPAEPGWQVLVDGEPVSTGTGWGALLTAQITPGEHQVTLCFTPAGLKAGTAVSLCSLGAAAAWLTARRLGHTAQKARPRSQKPL</sequence>
<dbReference type="RefSeq" id="WP_058965901.1">
    <property type="nucleotide sequence ID" value="NZ_CABKVM010000018.1"/>
</dbReference>
<keyword evidence="1" id="KW-1133">Transmembrane helix</keyword>
<dbReference type="PANTHER" id="PTHR38454">
    <property type="entry name" value="INTEGRAL MEMBRANE PROTEIN-RELATED"/>
    <property type="match status" value="1"/>
</dbReference>
<dbReference type="EMBL" id="SLUM01000004">
    <property type="protein sequence ID" value="TCL60223.1"/>
    <property type="molecule type" value="Genomic_DNA"/>
</dbReference>
<reference evidence="2 3" key="1">
    <citation type="submission" date="2019-03" db="EMBL/GenBank/DDBJ databases">
        <title>Genomic Encyclopedia of Type Strains, Phase IV (KMG-IV): sequencing the most valuable type-strain genomes for metagenomic binning, comparative biology and taxonomic classification.</title>
        <authorList>
            <person name="Goeker M."/>
        </authorList>
    </citation>
    <scope>NUCLEOTIDE SEQUENCE [LARGE SCALE GENOMIC DNA]</scope>
    <source>
        <strain evidence="2 3">DSM 100451</strain>
    </source>
</reference>
<feature type="transmembrane region" description="Helical" evidence="1">
    <location>
        <begin position="189"/>
        <end position="216"/>
    </location>
</feature>
<organism evidence="2 3">
    <name type="scientific">Allofournierella massiliensis</name>
    <dbReference type="NCBI Taxonomy" id="1650663"/>
    <lineage>
        <taxon>Bacteria</taxon>
        <taxon>Bacillati</taxon>
        <taxon>Bacillota</taxon>
        <taxon>Clostridia</taxon>
        <taxon>Eubacteriales</taxon>
        <taxon>Oscillospiraceae</taxon>
        <taxon>Allofournierella</taxon>
    </lineage>
</organism>
<feature type="transmembrane region" description="Helical" evidence="1">
    <location>
        <begin position="411"/>
        <end position="429"/>
    </location>
</feature>
<protein>
    <submittedName>
        <fullName evidence="2">Putative membrane protein YfhO</fullName>
    </submittedName>
</protein>
<feature type="transmembrane region" description="Helical" evidence="1">
    <location>
        <begin position="114"/>
        <end position="133"/>
    </location>
</feature>
<feature type="transmembrane region" description="Helical" evidence="1">
    <location>
        <begin position="436"/>
        <end position="455"/>
    </location>
</feature>
<feature type="transmembrane region" description="Helical" evidence="1">
    <location>
        <begin position="162"/>
        <end position="182"/>
    </location>
</feature>
<evidence type="ECO:0000313" key="3">
    <source>
        <dbReference type="Proteomes" id="UP000295184"/>
    </source>
</evidence>
<dbReference type="Proteomes" id="UP000295184">
    <property type="component" value="Unassembled WGS sequence"/>
</dbReference>
<feature type="transmembrane region" description="Helical" evidence="1">
    <location>
        <begin position="297"/>
        <end position="316"/>
    </location>
</feature>
<evidence type="ECO:0000256" key="1">
    <source>
        <dbReference type="SAM" id="Phobius"/>
    </source>
</evidence>
<name>A0A4R1R440_9FIRM</name>
<dbReference type="InterPro" id="IPR018580">
    <property type="entry name" value="Uncharacterised_YfhO"/>
</dbReference>
<feature type="transmembrane region" description="Helical" evidence="1">
    <location>
        <begin position="20"/>
        <end position="39"/>
    </location>
</feature>
<dbReference type="STRING" id="1650663.GCA_001486665_02776"/>
<dbReference type="Pfam" id="PF09586">
    <property type="entry name" value="YfhO"/>
    <property type="match status" value="1"/>
</dbReference>
<accession>A0A4R1R440</accession>
<feature type="transmembrane region" description="Helical" evidence="1">
    <location>
        <begin position="323"/>
        <end position="340"/>
    </location>
</feature>
<evidence type="ECO:0000313" key="2">
    <source>
        <dbReference type="EMBL" id="TCL60223.1"/>
    </source>
</evidence>
<feature type="transmembrane region" description="Helical" evidence="1">
    <location>
        <begin position="236"/>
        <end position="259"/>
    </location>
</feature>